<dbReference type="EMBL" id="BOPZ01000037">
    <property type="protein sequence ID" value="GIM30435.1"/>
    <property type="molecule type" value="Genomic_DNA"/>
</dbReference>
<keyword evidence="1" id="KW-0378">Hydrolase</keyword>
<proteinExistence type="predicted"/>
<dbReference type="PANTHER" id="PTHR13617:SF14">
    <property type="entry name" value="PROTEIN ABHD18"/>
    <property type="match status" value="1"/>
</dbReference>
<dbReference type="GO" id="GO:0016787">
    <property type="term" value="F:hydrolase activity"/>
    <property type="evidence" value="ECO:0007669"/>
    <property type="project" value="UniProtKB-KW"/>
</dbReference>
<dbReference type="PANTHER" id="PTHR13617">
    <property type="entry name" value="PROTEIN ABHD18"/>
    <property type="match status" value="1"/>
</dbReference>
<organism evidence="1 2">
    <name type="scientific">Clostridium polyendosporum</name>
    <dbReference type="NCBI Taxonomy" id="69208"/>
    <lineage>
        <taxon>Bacteria</taxon>
        <taxon>Bacillati</taxon>
        <taxon>Bacillota</taxon>
        <taxon>Clostridia</taxon>
        <taxon>Eubacteriales</taxon>
        <taxon>Clostridiaceae</taxon>
        <taxon>Clostridium</taxon>
    </lineage>
</organism>
<dbReference type="SUPFAM" id="SSF53474">
    <property type="entry name" value="alpha/beta-Hydrolases"/>
    <property type="match status" value="1"/>
</dbReference>
<evidence type="ECO:0000313" key="1">
    <source>
        <dbReference type="EMBL" id="GIM30435.1"/>
    </source>
</evidence>
<reference evidence="1" key="1">
    <citation type="submission" date="2021-03" db="EMBL/GenBank/DDBJ databases">
        <title>Taxonomic study of Clostridium polyendosporum from meadow-gley soil under rice.</title>
        <authorList>
            <person name="Kobayashi H."/>
            <person name="Tanizawa Y."/>
            <person name="Yagura M."/>
        </authorList>
    </citation>
    <scope>NUCLEOTIDE SEQUENCE</scope>
    <source>
        <strain evidence="1">JCM 30710</strain>
    </source>
</reference>
<accession>A0A919VHI7</accession>
<comment type="caution">
    <text evidence="1">The sequence shown here is derived from an EMBL/GenBank/DDBJ whole genome shotgun (WGS) entry which is preliminary data.</text>
</comment>
<dbReference type="Proteomes" id="UP000679179">
    <property type="component" value="Unassembled WGS sequence"/>
</dbReference>
<dbReference type="Gene3D" id="3.40.50.1820">
    <property type="entry name" value="alpha/beta hydrolase"/>
    <property type="match status" value="1"/>
</dbReference>
<keyword evidence="2" id="KW-1185">Reference proteome</keyword>
<dbReference type="RefSeq" id="WP_212905100.1">
    <property type="nucleotide sequence ID" value="NZ_BOPZ01000037.1"/>
</dbReference>
<sequence>MRNIIARVCDNYGLFNFHKNYSKETQFYYDENQVLDFNSDYLKFYAKPNLPQIFFEENRFEEEYSYGKLKFLSEVDNEECNKYAIVNYKRNEKDKNNVILIHGWCSESFHNLDKIFLKSFLKRKYNIYNYILPFHMDRCPKESLYSGEYFLSANVNRTLKSVQQSVSDIRALISYIKQNSKGKVILIGLSLGGQVANLVAETEKDLDLLISLFYANDLSYTIHNSVPGKYIKKDLNKNHFNEDMLNNSWRIINPTLRKPLINKEKILLISGKYDKYVLEDDTNKLWEGWNRPERHNYDCGHSGIVLCRKKIKNDTLRFIDNYD</sequence>
<name>A0A919VHI7_9CLOT</name>
<dbReference type="AlphaFoldDB" id="A0A919VHI7"/>
<protein>
    <submittedName>
        <fullName evidence="1">Alpha/beta hydrolase</fullName>
    </submittedName>
</protein>
<evidence type="ECO:0000313" key="2">
    <source>
        <dbReference type="Proteomes" id="UP000679179"/>
    </source>
</evidence>
<dbReference type="InterPro" id="IPR029058">
    <property type="entry name" value="AB_hydrolase_fold"/>
</dbReference>
<gene>
    <name evidence="1" type="ORF">CPJCM30710_31010</name>
</gene>